<accession>A0ABT6R9P7</accession>
<reference evidence="2 3" key="1">
    <citation type="submission" date="2023-05" db="EMBL/GenBank/DDBJ databases">
        <title>Genome sequence of Pinibacter sp. MAH-24.</title>
        <authorList>
            <person name="Huq M.A."/>
        </authorList>
    </citation>
    <scope>NUCLEOTIDE SEQUENCE [LARGE SCALE GENOMIC DNA]</scope>
    <source>
        <strain evidence="2 3">MAH-24</strain>
    </source>
</reference>
<evidence type="ECO:0000313" key="3">
    <source>
        <dbReference type="Proteomes" id="UP001226434"/>
    </source>
</evidence>
<dbReference type="Proteomes" id="UP001226434">
    <property type="component" value="Unassembled WGS sequence"/>
</dbReference>
<dbReference type="InterPro" id="IPR000801">
    <property type="entry name" value="Esterase-like"/>
</dbReference>
<evidence type="ECO:0000313" key="2">
    <source>
        <dbReference type="EMBL" id="MDI3319293.1"/>
    </source>
</evidence>
<comment type="caution">
    <text evidence="2">The sequence shown here is derived from an EMBL/GenBank/DDBJ whole genome shotgun (WGS) entry which is preliminary data.</text>
</comment>
<dbReference type="GO" id="GO:0016787">
    <property type="term" value="F:hydrolase activity"/>
    <property type="evidence" value="ECO:0007669"/>
    <property type="project" value="UniProtKB-KW"/>
</dbReference>
<protein>
    <submittedName>
        <fullName evidence="2">Alpha/beta hydrolase-fold protein</fullName>
    </submittedName>
</protein>
<gene>
    <name evidence="2" type="ORF">QJ048_05890</name>
</gene>
<dbReference type="SUPFAM" id="SSF53474">
    <property type="entry name" value="alpha/beta-Hydrolases"/>
    <property type="match status" value="1"/>
</dbReference>
<proteinExistence type="predicted"/>
<evidence type="ECO:0000256" key="1">
    <source>
        <dbReference type="SAM" id="SignalP"/>
    </source>
</evidence>
<dbReference type="InterPro" id="IPR050583">
    <property type="entry name" value="Mycobacterial_A85_antigen"/>
</dbReference>
<keyword evidence="3" id="KW-1185">Reference proteome</keyword>
<name>A0ABT6R9P7_9BACT</name>
<sequence>MRSLIILLLASWISLAARGGDGHRGEIVVKHFLAPSIKGNHGGEDPMRSVSVYLPAGYNESRQHYPVIYFLHGFYMNDSLQLLFTSFKDLLDQAIEEKKIHPVIVVFPNSETHFKGSFYTNSALTGNWADFIGKDIVNYIDKNFRTIPNKNSRGLAGHSMGGNGALKVGMLYSEVFGSVYALSPAVLSWSNEISVENPVFRIIDTLKDETPLKKVLTNPFADTTMTGFFTVLMIDLGRTYSPSENKKPFQAKMPATYNGDNITVHDDVKKLWEQNFTLNLVDSHVKDLKSLSGLKFDWGTLEENKHIPVTCVQLEKKLDSYGVKYEAETYAGHHSDKIGGKKGRVYTAMLPFFESHLKFE</sequence>
<feature type="chain" id="PRO_5046705088" evidence="1">
    <location>
        <begin position="20"/>
        <end position="360"/>
    </location>
</feature>
<dbReference type="PANTHER" id="PTHR48098">
    <property type="entry name" value="ENTEROCHELIN ESTERASE-RELATED"/>
    <property type="match status" value="1"/>
</dbReference>
<keyword evidence="1" id="KW-0732">Signal</keyword>
<dbReference type="RefSeq" id="WP_282333407.1">
    <property type="nucleotide sequence ID" value="NZ_JASBRG010000003.1"/>
</dbReference>
<dbReference type="EMBL" id="JASBRG010000003">
    <property type="protein sequence ID" value="MDI3319293.1"/>
    <property type="molecule type" value="Genomic_DNA"/>
</dbReference>
<dbReference type="Pfam" id="PF00756">
    <property type="entry name" value="Esterase"/>
    <property type="match status" value="1"/>
</dbReference>
<feature type="signal peptide" evidence="1">
    <location>
        <begin position="1"/>
        <end position="19"/>
    </location>
</feature>
<keyword evidence="2" id="KW-0378">Hydrolase</keyword>
<dbReference type="Gene3D" id="3.40.50.1820">
    <property type="entry name" value="alpha/beta hydrolase"/>
    <property type="match status" value="1"/>
</dbReference>
<organism evidence="2 3">
    <name type="scientific">Pinibacter soli</name>
    <dbReference type="NCBI Taxonomy" id="3044211"/>
    <lineage>
        <taxon>Bacteria</taxon>
        <taxon>Pseudomonadati</taxon>
        <taxon>Bacteroidota</taxon>
        <taxon>Chitinophagia</taxon>
        <taxon>Chitinophagales</taxon>
        <taxon>Chitinophagaceae</taxon>
        <taxon>Pinibacter</taxon>
    </lineage>
</organism>
<dbReference type="InterPro" id="IPR029058">
    <property type="entry name" value="AB_hydrolase_fold"/>
</dbReference>